<feature type="transmembrane region" description="Helical" evidence="13">
    <location>
        <begin position="12"/>
        <end position="31"/>
    </location>
</feature>
<keyword evidence="6 13" id="KW-0472">Membrane</keyword>
<dbReference type="InterPro" id="IPR052029">
    <property type="entry name" value="PpiD_chaperone"/>
</dbReference>
<dbReference type="PROSITE" id="PS50198">
    <property type="entry name" value="PPIC_PPIASE_2"/>
    <property type="match status" value="1"/>
</dbReference>
<keyword evidence="2" id="KW-1003">Cell membrane</keyword>
<feature type="coiled-coil region" evidence="12">
    <location>
        <begin position="497"/>
        <end position="524"/>
    </location>
</feature>
<keyword evidence="4 13" id="KW-0812">Transmembrane</keyword>
<dbReference type="EMBL" id="DWZD01000017">
    <property type="protein sequence ID" value="HJA78433.1"/>
    <property type="molecule type" value="Genomic_DNA"/>
</dbReference>
<evidence type="ECO:0000256" key="4">
    <source>
        <dbReference type="ARBA" id="ARBA00022692"/>
    </source>
</evidence>
<evidence type="ECO:0000313" key="16">
    <source>
        <dbReference type="Proteomes" id="UP000823821"/>
    </source>
</evidence>
<evidence type="ECO:0000256" key="12">
    <source>
        <dbReference type="SAM" id="Coils"/>
    </source>
</evidence>
<dbReference type="InterPro" id="IPR000297">
    <property type="entry name" value="PPIase_PpiC"/>
</dbReference>
<reference evidence="15" key="2">
    <citation type="submission" date="2021-04" db="EMBL/GenBank/DDBJ databases">
        <authorList>
            <person name="Gilroy R."/>
        </authorList>
    </citation>
    <scope>NUCLEOTIDE SEQUENCE</scope>
    <source>
        <strain evidence="15">5032</strain>
    </source>
</reference>
<evidence type="ECO:0000256" key="8">
    <source>
        <dbReference type="ARBA" id="ARBA00038408"/>
    </source>
</evidence>
<feature type="domain" description="PpiC" evidence="14">
    <location>
        <begin position="265"/>
        <end position="366"/>
    </location>
</feature>
<dbReference type="Pfam" id="PF00639">
    <property type="entry name" value="Rotamase"/>
    <property type="match status" value="1"/>
</dbReference>
<evidence type="ECO:0000256" key="13">
    <source>
        <dbReference type="SAM" id="Phobius"/>
    </source>
</evidence>
<dbReference type="Gene3D" id="1.10.4030.10">
    <property type="entry name" value="Porin chaperone SurA, peptide-binding domain"/>
    <property type="match status" value="1"/>
</dbReference>
<dbReference type="InterPro" id="IPR027304">
    <property type="entry name" value="Trigger_fact/SurA_dom_sf"/>
</dbReference>
<evidence type="ECO:0000256" key="2">
    <source>
        <dbReference type="ARBA" id="ARBA00022475"/>
    </source>
</evidence>
<comment type="caution">
    <text evidence="15">The sequence shown here is derived from an EMBL/GenBank/DDBJ whole genome shotgun (WGS) entry which is preliminary data.</text>
</comment>
<dbReference type="PANTHER" id="PTHR47529:SF1">
    <property type="entry name" value="PERIPLASMIC CHAPERONE PPID"/>
    <property type="match status" value="1"/>
</dbReference>
<name>A0A9D2KPZ1_9BACT</name>
<accession>A0A9D2KPZ1</accession>
<proteinExistence type="inferred from homology"/>
<comment type="subcellular location">
    <subcellularLocation>
        <location evidence="1">Cell inner membrane</location>
        <topology evidence="1">Single-pass type II membrane protein</topology>
        <orientation evidence="1">Periplasmic side</orientation>
    </subcellularLocation>
</comment>
<dbReference type="SUPFAM" id="SSF109998">
    <property type="entry name" value="Triger factor/SurA peptide-binding domain-like"/>
    <property type="match status" value="1"/>
</dbReference>
<protein>
    <recommendedName>
        <fullName evidence="9">Periplasmic chaperone PpiD</fullName>
    </recommendedName>
    <alternativeName>
        <fullName evidence="10">Periplasmic folding chaperone</fullName>
    </alternativeName>
</protein>
<keyword evidence="11" id="KW-0413">Isomerase</keyword>
<gene>
    <name evidence="15" type="ORF">H9784_02510</name>
</gene>
<dbReference type="InterPro" id="IPR046357">
    <property type="entry name" value="PPIase_dom_sf"/>
</dbReference>
<evidence type="ECO:0000259" key="14">
    <source>
        <dbReference type="PROSITE" id="PS50198"/>
    </source>
</evidence>
<keyword evidence="11" id="KW-0697">Rotamase</keyword>
<dbReference type="GO" id="GO:0003755">
    <property type="term" value="F:peptidyl-prolyl cis-trans isomerase activity"/>
    <property type="evidence" value="ECO:0007669"/>
    <property type="project" value="UniProtKB-KW"/>
</dbReference>
<organism evidence="15 16">
    <name type="scientific">Candidatus Desulfovibrio intestinavium</name>
    <dbReference type="NCBI Taxonomy" id="2838534"/>
    <lineage>
        <taxon>Bacteria</taxon>
        <taxon>Pseudomonadati</taxon>
        <taxon>Thermodesulfobacteriota</taxon>
        <taxon>Desulfovibrionia</taxon>
        <taxon>Desulfovibrionales</taxon>
        <taxon>Desulfovibrionaceae</taxon>
        <taxon>Desulfovibrio</taxon>
    </lineage>
</organism>
<dbReference type="Proteomes" id="UP000823821">
    <property type="component" value="Unassembled WGS sequence"/>
</dbReference>
<evidence type="ECO:0000256" key="6">
    <source>
        <dbReference type="ARBA" id="ARBA00023136"/>
    </source>
</evidence>
<dbReference type="SUPFAM" id="SSF54534">
    <property type="entry name" value="FKBP-like"/>
    <property type="match status" value="1"/>
</dbReference>
<evidence type="ECO:0000256" key="7">
    <source>
        <dbReference type="ARBA" id="ARBA00023186"/>
    </source>
</evidence>
<dbReference type="PANTHER" id="PTHR47529">
    <property type="entry name" value="PEPTIDYL-PROLYL CIS-TRANS ISOMERASE D"/>
    <property type="match status" value="1"/>
</dbReference>
<dbReference type="Pfam" id="PF13624">
    <property type="entry name" value="SurA_N_3"/>
    <property type="match status" value="1"/>
</dbReference>
<keyword evidence="7" id="KW-0143">Chaperone</keyword>
<evidence type="ECO:0000256" key="5">
    <source>
        <dbReference type="ARBA" id="ARBA00022989"/>
    </source>
</evidence>
<evidence type="ECO:0000256" key="1">
    <source>
        <dbReference type="ARBA" id="ARBA00004382"/>
    </source>
</evidence>
<keyword evidence="12" id="KW-0175">Coiled coil</keyword>
<evidence type="ECO:0000256" key="11">
    <source>
        <dbReference type="PROSITE-ProRule" id="PRU00278"/>
    </source>
</evidence>
<evidence type="ECO:0000256" key="9">
    <source>
        <dbReference type="ARBA" id="ARBA00040743"/>
    </source>
</evidence>
<evidence type="ECO:0000256" key="3">
    <source>
        <dbReference type="ARBA" id="ARBA00022519"/>
    </source>
</evidence>
<evidence type="ECO:0000256" key="10">
    <source>
        <dbReference type="ARBA" id="ARBA00042775"/>
    </source>
</evidence>
<comment type="similarity">
    <text evidence="8">Belongs to the PpiD chaperone family.</text>
</comment>
<sequence length="631" mass="68550">MLDFIRSNAQSVGVKLIFGLIIVVFIFWGVGSLTDTSSGSVVAVVNGDGISIGRYQKAYQQAVESLQRQNPGMSREDLARQNVGQMVLQALIMQTLLAQEATRLGISVSPQEMRQAVEAVDAFRNSKGEFDPALFKSAVERAYGSVTAFEDMLREELLRNKLEALVAAGVWSNMDESLAFYQYLRQKRAVSYAFIPASRFAAEIKVSDEDIAKRYESDKKDYEIPAKAAVEYVAVSPALLVKPESISAAEVEAEYARDTSRFMTPEQIKAAHILVPLPENASPEDVKQAEESMAAIRKELADGKPFAEVADAHNGPNAANKGGELGWIRRGETVPAFEEAAFALEPGKLSDNVRSPFGLHLILVSEKKAAAQRPLAEVEGEIRAELSRLQGREKINDALDGLVEDNILKKSLADSAARFGLSAEKTEALSAADLGKALSLSPENIALIMAAGSGNPVDTALEAGERYLIVRVLATEPAHIPPLADVRADIEKKIVAERALEAARKAAEAERATLEKTDADLKQAVMGRDGLLADFAPNTSLTAAVFESPADGSWLKGVYSVSGEKEGSGALLCRVDSIQEADPAEWEAIRENFDAQLRNRRSEELAQLFRNALQRKAEIRQNPELIRQIGG</sequence>
<keyword evidence="5 13" id="KW-1133">Transmembrane helix</keyword>
<reference evidence="15" key="1">
    <citation type="journal article" date="2021" name="PeerJ">
        <title>Extensive microbial diversity within the chicken gut microbiome revealed by metagenomics and culture.</title>
        <authorList>
            <person name="Gilroy R."/>
            <person name="Ravi A."/>
            <person name="Getino M."/>
            <person name="Pursley I."/>
            <person name="Horton D.L."/>
            <person name="Alikhan N.F."/>
            <person name="Baker D."/>
            <person name="Gharbi K."/>
            <person name="Hall N."/>
            <person name="Watson M."/>
            <person name="Adriaenssens E.M."/>
            <person name="Foster-Nyarko E."/>
            <person name="Jarju S."/>
            <person name="Secka A."/>
            <person name="Antonio M."/>
            <person name="Oren A."/>
            <person name="Chaudhuri R.R."/>
            <person name="La Ragione R."/>
            <person name="Hildebrand F."/>
            <person name="Pallen M.J."/>
        </authorList>
    </citation>
    <scope>NUCLEOTIDE SEQUENCE</scope>
    <source>
        <strain evidence="15">5032</strain>
    </source>
</reference>
<keyword evidence="3" id="KW-0997">Cell inner membrane</keyword>
<evidence type="ECO:0000313" key="15">
    <source>
        <dbReference type="EMBL" id="HJA78433.1"/>
    </source>
</evidence>
<dbReference type="Gene3D" id="3.10.50.40">
    <property type="match status" value="1"/>
</dbReference>
<dbReference type="GO" id="GO:0005886">
    <property type="term" value="C:plasma membrane"/>
    <property type="evidence" value="ECO:0007669"/>
    <property type="project" value="UniProtKB-SubCell"/>
</dbReference>
<dbReference type="AlphaFoldDB" id="A0A9D2KPZ1"/>